<feature type="compositionally biased region" description="Low complexity" evidence="5">
    <location>
        <begin position="684"/>
        <end position="697"/>
    </location>
</feature>
<dbReference type="EMBL" id="JAULSX010000006">
    <property type="protein sequence ID" value="KAK3489522.1"/>
    <property type="molecule type" value="Genomic_DNA"/>
</dbReference>
<feature type="compositionally biased region" description="Basic and acidic residues" evidence="5">
    <location>
        <begin position="420"/>
        <end position="432"/>
    </location>
</feature>
<keyword evidence="2" id="KW-0496">Mitochondrion</keyword>
<evidence type="ECO:0000256" key="2">
    <source>
        <dbReference type="ARBA" id="ARBA00023128"/>
    </source>
</evidence>
<feature type="region of interest" description="Disordered" evidence="5">
    <location>
        <begin position="564"/>
        <end position="598"/>
    </location>
</feature>
<dbReference type="AlphaFoldDB" id="A0AAJ0I4W4"/>
<sequence length="916" mass="99821">MARLSGLQKEVLGLYRKCLRECCKKPEATRAHFKAFARTEFEKNIKVDKRDFSAIEFLLRKGSRQLEIPSVARRAADQVFRKPLSLSFQKLRRAQAKRHAIKVRVSSVRSNGSQNRLSSGSSRKRSPYQRSKPSPPKRGNGGAIPVIWQDIDYKGGPRHLDKSHGSYSKVTPYDASSSQEDQHCCLGSPSKKDAEKPPGAYWGELPKSPVKSPPKVPKPPAKEPLLHISRDKRSVIQLRPLPPPPEGPSAPMPKPRPSPGTPTPRGKAPVRPAPVRPGASQLRKLPLHPQTWVPPETWGSTNRRLKPHRKGSGSKDRVHASSSNSRHIVSRFCNRRRALNRSKEPQEAQSTGGARKIPDSPAYVGETHESIRTVNQLLPYRDQFREAGLAVTSKEQRAYHRRGKLAPLLGKMSPPGSEWLRLDGGTETKELNNEMIDGGLSKKDDSPSPINVEQISQKSGEYKPPNASLSPPPNSTTTPEAVFSDGEASSPERQPPSIPDEEKKGNTLPTTNPPPAPKVQGISNSNKSLPALPRVFSQVLVRHGSGLSRNSSWSAAMRQFPPTIVEQKEPSPDKQQQQKVINHGRQQNTTTTPSIRSTATTTSYGTAIIIQPAAKSYGQLLIRNTKRNSVSEATVIAKTPHPSIVSSIEVPESVRSGPGTLSCLDKALDEAVRRMQAMGESVATSTPSSTIKSSPKSKQNKVTGKHQRSTSSKTAPSPSQRLQKAAALRRQKMVLSGTCAVGGNRSPRSKPPSLASTVEREEEQGGGTTTASPTPEVGEAMAVVIPRAPSSRPPPPSPESSSVLASIEVHCPPFTVPDSASATMTYITGIEGRAPLRITRPESRHGHGHDSAAVPSLSPSRLGPENRHLPATDILKGLQIMCAASADEELDAWFRHKTGLRLRRFLVDLRTFEEVL</sequence>
<evidence type="ECO:0000256" key="4">
    <source>
        <dbReference type="ARBA" id="ARBA00025715"/>
    </source>
</evidence>
<accession>A0AAJ0I4W4</accession>
<evidence type="ECO:0000313" key="8">
    <source>
        <dbReference type="Proteomes" id="UP001285908"/>
    </source>
</evidence>
<evidence type="ECO:0000256" key="1">
    <source>
        <dbReference type="ARBA" id="ARBA00004305"/>
    </source>
</evidence>
<feature type="region of interest" description="Disordered" evidence="5">
    <location>
        <begin position="99"/>
        <end position="364"/>
    </location>
</feature>
<keyword evidence="3" id="KW-0143">Chaperone</keyword>
<evidence type="ECO:0000259" key="6">
    <source>
        <dbReference type="Pfam" id="PF05347"/>
    </source>
</evidence>
<dbReference type="Proteomes" id="UP001285908">
    <property type="component" value="Unassembled WGS sequence"/>
</dbReference>
<feature type="compositionally biased region" description="Basic residues" evidence="5">
    <location>
        <begin position="303"/>
        <end position="312"/>
    </location>
</feature>
<feature type="compositionally biased region" description="Pro residues" evidence="5">
    <location>
        <begin position="240"/>
        <end position="262"/>
    </location>
</feature>
<dbReference type="GeneID" id="87878864"/>
<reference evidence="7 8" key="1">
    <citation type="journal article" date="2023" name="Mol. Phylogenet. Evol.">
        <title>Genome-scale phylogeny and comparative genomics of the fungal order Sordariales.</title>
        <authorList>
            <person name="Hensen N."/>
            <person name="Bonometti L."/>
            <person name="Westerberg I."/>
            <person name="Brannstrom I.O."/>
            <person name="Guillou S."/>
            <person name="Cros-Aarteil S."/>
            <person name="Calhoun S."/>
            <person name="Haridas S."/>
            <person name="Kuo A."/>
            <person name="Mondo S."/>
            <person name="Pangilinan J."/>
            <person name="Riley R."/>
            <person name="LaButti K."/>
            <person name="Andreopoulos B."/>
            <person name="Lipzen A."/>
            <person name="Chen C."/>
            <person name="Yan M."/>
            <person name="Daum C."/>
            <person name="Ng V."/>
            <person name="Clum A."/>
            <person name="Steindorff A."/>
            <person name="Ohm R.A."/>
            <person name="Martin F."/>
            <person name="Silar P."/>
            <person name="Natvig D.O."/>
            <person name="Lalanne C."/>
            <person name="Gautier V."/>
            <person name="Ament-Velasquez S.L."/>
            <person name="Kruys A."/>
            <person name="Hutchinson M.I."/>
            <person name="Powell A.J."/>
            <person name="Barry K."/>
            <person name="Miller A.N."/>
            <person name="Grigoriev I.V."/>
            <person name="Debuchy R."/>
            <person name="Gladieux P."/>
            <person name="Hiltunen Thoren M."/>
            <person name="Johannesson H."/>
        </authorList>
    </citation>
    <scope>NUCLEOTIDE SEQUENCE [LARGE SCALE GENOMIC DNA]</scope>
    <source>
        <strain evidence="7 8">FGSC 10403</strain>
    </source>
</reference>
<feature type="region of interest" description="Disordered" evidence="5">
    <location>
        <begin position="840"/>
        <end position="868"/>
    </location>
</feature>
<comment type="subcellular location">
    <subcellularLocation>
        <location evidence="1">Mitochondrion matrix</location>
    </subcellularLocation>
</comment>
<gene>
    <name evidence="7" type="ORF">B0T23DRAFT_455526</name>
</gene>
<feature type="compositionally biased region" description="Polar residues" evidence="5">
    <location>
        <begin position="573"/>
        <end position="588"/>
    </location>
</feature>
<dbReference type="PANTHER" id="PTHR13675:SF1">
    <property type="entry name" value="SUCCINATE DEHYDROGENASE ASSEMBLY FACTOR 1, MITOCHONDRIAL"/>
    <property type="match status" value="1"/>
</dbReference>
<dbReference type="Pfam" id="PF05347">
    <property type="entry name" value="Complex1_LYR"/>
    <property type="match status" value="1"/>
</dbReference>
<proteinExistence type="inferred from homology"/>
<comment type="caution">
    <text evidence="7">The sequence shown here is derived from an EMBL/GenBank/DDBJ whole genome shotgun (WGS) entry which is preliminary data.</text>
</comment>
<dbReference type="InterPro" id="IPR045295">
    <property type="entry name" value="Complex1_LYR_SDHAF1_LYRM8"/>
</dbReference>
<comment type="similarity">
    <text evidence="4">Belongs to the complex I LYR family. SDHAF1 subfamily.</text>
</comment>
<protein>
    <recommendedName>
        <fullName evidence="6">Complex 1 LYR protein domain-containing protein</fullName>
    </recommendedName>
</protein>
<feature type="domain" description="Complex 1 LYR protein" evidence="6">
    <location>
        <begin position="9"/>
        <end position="67"/>
    </location>
</feature>
<feature type="region of interest" description="Disordered" evidence="5">
    <location>
        <begin position="405"/>
        <end position="526"/>
    </location>
</feature>
<feature type="compositionally biased region" description="Basic and acidic residues" evidence="5">
    <location>
        <begin position="840"/>
        <end position="850"/>
    </location>
</feature>
<feature type="compositionally biased region" description="Polar residues" evidence="5">
    <location>
        <begin position="448"/>
        <end position="459"/>
    </location>
</feature>
<name>A0AAJ0I4W4_9PEZI</name>
<dbReference type="GO" id="GO:0034553">
    <property type="term" value="P:mitochondrial respiratory chain complex II assembly"/>
    <property type="evidence" value="ECO:0007669"/>
    <property type="project" value="InterPro"/>
</dbReference>
<dbReference type="InterPro" id="IPR008011">
    <property type="entry name" value="Complex1_LYR_dom"/>
</dbReference>
<feature type="compositionally biased region" description="Low complexity" evidence="5">
    <location>
        <begin position="464"/>
        <end position="479"/>
    </location>
</feature>
<evidence type="ECO:0000256" key="3">
    <source>
        <dbReference type="ARBA" id="ARBA00023186"/>
    </source>
</evidence>
<dbReference type="CDD" id="cd20268">
    <property type="entry name" value="Complex1_LYR_SDHAF1_LYRM8"/>
    <property type="match status" value="1"/>
</dbReference>
<dbReference type="GO" id="GO:0005759">
    <property type="term" value="C:mitochondrial matrix"/>
    <property type="evidence" value="ECO:0007669"/>
    <property type="project" value="UniProtKB-SubCell"/>
</dbReference>
<evidence type="ECO:0000256" key="5">
    <source>
        <dbReference type="SAM" id="MobiDB-lite"/>
    </source>
</evidence>
<feature type="compositionally biased region" description="Polar residues" evidence="5">
    <location>
        <begin position="107"/>
        <end position="121"/>
    </location>
</feature>
<dbReference type="PANTHER" id="PTHR13675">
    <property type="entry name" value="LYR MOTIF-CONTAINING PROTEIN 2"/>
    <property type="match status" value="1"/>
</dbReference>
<feature type="compositionally biased region" description="Polar residues" evidence="5">
    <location>
        <begin position="709"/>
        <end position="722"/>
    </location>
</feature>
<organism evidence="7 8">
    <name type="scientific">Neurospora hispaniola</name>
    <dbReference type="NCBI Taxonomy" id="588809"/>
    <lineage>
        <taxon>Eukaryota</taxon>
        <taxon>Fungi</taxon>
        <taxon>Dikarya</taxon>
        <taxon>Ascomycota</taxon>
        <taxon>Pezizomycotina</taxon>
        <taxon>Sordariomycetes</taxon>
        <taxon>Sordariomycetidae</taxon>
        <taxon>Sordariales</taxon>
        <taxon>Sordariaceae</taxon>
        <taxon>Neurospora</taxon>
    </lineage>
</organism>
<feature type="region of interest" description="Disordered" evidence="5">
    <location>
        <begin position="675"/>
        <end position="777"/>
    </location>
</feature>
<evidence type="ECO:0000313" key="7">
    <source>
        <dbReference type="EMBL" id="KAK3489522.1"/>
    </source>
</evidence>
<feature type="compositionally biased region" description="Basic and acidic residues" evidence="5">
    <location>
        <begin position="151"/>
        <end position="164"/>
    </location>
</feature>
<feature type="compositionally biased region" description="Basic and acidic residues" evidence="5">
    <location>
        <begin position="220"/>
        <end position="234"/>
    </location>
</feature>
<feature type="compositionally biased region" description="Polar residues" evidence="5">
    <location>
        <begin position="165"/>
        <end position="179"/>
    </location>
</feature>
<feature type="compositionally biased region" description="Low complexity" evidence="5">
    <location>
        <begin position="589"/>
        <end position="598"/>
    </location>
</feature>
<keyword evidence="8" id="KW-1185">Reference proteome</keyword>
<dbReference type="RefSeq" id="XP_062691229.1">
    <property type="nucleotide sequence ID" value="XM_062841242.1"/>
</dbReference>